<evidence type="ECO:0000313" key="2">
    <source>
        <dbReference type="EMBL" id="KAG8230191.1"/>
    </source>
</evidence>
<dbReference type="OrthoDB" id="7696036at2759"/>
<keyword evidence="3" id="KW-1185">Reference proteome</keyword>
<sequence>MDIEITQTIKELKKEFKDELIAGVSGNLMDITDQIKEAVEAEKEPMVSYADKVKDLQQESKAKKEVIITAMDEKQIEDATAIKKILQKTINPAADNIRIKGLRSAGKKRIIIQTTTQEEKDRISQGELMKKLEAQGQSTRRNLRTTCGTRTSKRPPYPRRNSPKGSGNPGDQGVSSRQGEGIRTYCPGLPGEGGHLRALRKTRTLHPGLPQQEQEGVPTVTALGSSRATAPRTLTARPTGLPWRGTYSVQGTEKTRIARNQWGMNSKNLYILYKGLVESIILYGAEIWGGTLNKILMKKLLSLQRNMLLLVSKAYRTVSGDALQVITGTLPIDLKVKERIQLYKWKKTKEIESNRGKITIEHRGEALREIRKILIGKWQERWNMSDKGRWTFRLIKQVKIKADYKLEYYNTQVLTGHGNFLEKLAGLKLRDETKCSCGRIDNVEHMLIDCPLYEDIRIKHLELAIKQNWKNNLEELLRKENYKHLRTFGKLALKRKEELEATNNWM</sequence>
<reference evidence="2" key="1">
    <citation type="submission" date="2013-04" db="EMBL/GenBank/DDBJ databases">
        <authorList>
            <person name="Qu J."/>
            <person name="Murali S.C."/>
            <person name="Bandaranaike D."/>
            <person name="Bellair M."/>
            <person name="Blankenburg K."/>
            <person name="Chao H."/>
            <person name="Dinh H."/>
            <person name="Doddapaneni H."/>
            <person name="Downs B."/>
            <person name="Dugan-Rocha S."/>
            <person name="Elkadiri S."/>
            <person name="Gnanaolivu R.D."/>
            <person name="Hernandez B."/>
            <person name="Javaid M."/>
            <person name="Jayaseelan J.C."/>
            <person name="Lee S."/>
            <person name="Li M."/>
            <person name="Ming W."/>
            <person name="Munidasa M."/>
            <person name="Muniz J."/>
            <person name="Nguyen L."/>
            <person name="Ongeri F."/>
            <person name="Osuji N."/>
            <person name="Pu L.-L."/>
            <person name="Puazo M."/>
            <person name="Qu C."/>
            <person name="Quiroz J."/>
            <person name="Raj R."/>
            <person name="Weissenberger G."/>
            <person name="Xin Y."/>
            <person name="Zou X."/>
            <person name="Han Y."/>
            <person name="Richards S."/>
            <person name="Worley K."/>
            <person name="Muzny D."/>
            <person name="Gibbs R."/>
        </authorList>
    </citation>
    <scope>NUCLEOTIDE SEQUENCE</scope>
    <source>
        <strain evidence="2">Sampled in the wild</strain>
    </source>
</reference>
<evidence type="ECO:0008006" key="4">
    <source>
        <dbReference type="Google" id="ProtNLM"/>
    </source>
</evidence>
<name>A0A8K0K860_LADFU</name>
<protein>
    <recommendedName>
        <fullName evidence="4">Reverse transcriptase</fullName>
    </recommendedName>
</protein>
<feature type="compositionally biased region" description="Polar residues" evidence="1">
    <location>
        <begin position="135"/>
        <end position="150"/>
    </location>
</feature>
<organism evidence="2 3">
    <name type="scientific">Ladona fulva</name>
    <name type="common">Scarce chaser dragonfly</name>
    <name type="synonym">Libellula fulva</name>
    <dbReference type="NCBI Taxonomy" id="123851"/>
    <lineage>
        <taxon>Eukaryota</taxon>
        <taxon>Metazoa</taxon>
        <taxon>Ecdysozoa</taxon>
        <taxon>Arthropoda</taxon>
        <taxon>Hexapoda</taxon>
        <taxon>Insecta</taxon>
        <taxon>Pterygota</taxon>
        <taxon>Palaeoptera</taxon>
        <taxon>Odonata</taxon>
        <taxon>Epiprocta</taxon>
        <taxon>Anisoptera</taxon>
        <taxon>Libelluloidea</taxon>
        <taxon>Libellulidae</taxon>
        <taxon>Ladona</taxon>
    </lineage>
</organism>
<dbReference type="Proteomes" id="UP000792457">
    <property type="component" value="Unassembled WGS sequence"/>
</dbReference>
<dbReference type="EMBL" id="KZ308469">
    <property type="protein sequence ID" value="KAG8230191.1"/>
    <property type="molecule type" value="Genomic_DNA"/>
</dbReference>
<comment type="caution">
    <text evidence="2">The sequence shown here is derived from an EMBL/GenBank/DDBJ whole genome shotgun (WGS) entry which is preliminary data.</text>
</comment>
<evidence type="ECO:0000256" key="1">
    <source>
        <dbReference type="SAM" id="MobiDB-lite"/>
    </source>
</evidence>
<proteinExistence type="predicted"/>
<evidence type="ECO:0000313" key="3">
    <source>
        <dbReference type="Proteomes" id="UP000792457"/>
    </source>
</evidence>
<reference evidence="2" key="2">
    <citation type="submission" date="2017-10" db="EMBL/GenBank/DDBJ databases">
        <title>Ladona fulva Genome sequencing and assembly.</title>
        <authorList>
            <person name="Murali S."/>
            <person name="Richards S."/>
            <person name="Bandaranaike D."/>
            <person name="Bellair M."/>
            <person name="Blankenburg K."/>
            <person name="Chao H."/>
            <person name="Dinh H."/>
            <person name="Doddapaneni H."/>
            <person name="Dugan-Rocha S."/>
            <person name="Elkadiri S."/>
            <person name="Gnanaolivu R."/>
            <person name="Hernandez B."/>
            <person name="Skinner E."/>
            <person name="Javaid M."/>
            <person name="Lee S."/>
            <person name="Li M."/>
            <person name="Ming W."/>
            <person name="Munidasa M."/>
            <person name="Muniz J."/>
            <person name="Nguyen L."/>
            <person name="Hughes D."/>
            <person name="Osuji N."/>
            <person name="Pu L.-L."/>
            <person name="Puazo M."/>
            <person name="Qu C."/>
            <person name="Quiroz J."/>
            <person name="Raj R."/>
            <person name="Weissenberger G."/>
            <person name="Xin Y."/>
            <person name="Zou X."/>
            <person name="Han Y."/>
            <person name="Worley K."/>
            <person name="Muzny D."/>
            <person name="Gibbs R."/>
        </authorList>
    </citation>
    <scope>NUCLEOTIDE SEQUENCE</scope>
    <source>
        <strain evidence="2">Sampled in the wild</strain>
    </source>
</reference>
<accession>A0A8K0K860</accession>
<feature type="region of interest" description="Disordered" evidence="1">
    <location>
        <begin position="132"/>
        <end position="195"/>
    </location>
</feature>
<dbReference type="AlphaFoldDB" id="A0A8K0K860"/>
<gene>
    <name evidence="2" type="ORF">J437_LFUL006123</name>
</gene>